<protein>
    <recommendedName>
        <fullName evidence="2">DUF6570 domain-containing protein</fullName>
    </recommendedName>
</protein>
<evidence type="ECO:0000313" key="4">
    <source>
        <dbReference type="Proteomes" id="UP000799538"/>
    </source>
</evidence>
<dbReference type="OrthoDB" id="3796230at2759"/>
<evidence type="ECO:0000259" key="2">
    <source>
        <dbReference type="Pfam" id="PF20209"/>
    </source>
</evidence>
<feature type="domain" description="DUF6570" evidence="2">
    <location>
        <begin position="117"/>
        <end position="242"/>
    </location>
</feature>
<proteinExistence type="predicted"/>
<dbReference type="EMBL" id="ML992510">
    <property type="protein sequence ID" value="KAF2221256.1"/>
    <property type="molecule type" value="Genomic_DNA"/>
</dbReference>
<dbReference type="InterPro" id="IPR046700">
    <property type="entry name" value="DUF6570"/>
</dbReference>
<reference evidence="4" key="1">
    <citation type="journal article" date="2020" name="Stud. Mycol.">
        <title>101 Dothideomycetes genomes: A test case for predicting lifestyles and emergence of pathogens.</title>
        <authorList>
            <person name="Haridas S."/>
            <person name="Albert R."/>
            <person name="Binder M."/>
            <person name="Bloem J."/>
            <person name="LaButti K."/>
            <person name="Salamov A."/>
            <person name="Andreopoulos B."/>
            <person name="Baker S."/>
            <person name="Barry K."/>
            <person name="Bills G."/>
            <person name="Bluhm B."/>
            <person name="Cannon C."/>
            <person name="Castanera R."/>
            <person name="Culley D."/>
            <person name="Daum C."/>
            <person name="Ezra D."/>
            <person name="Gonzalez J."/>
            <person name="Henrissat B."/>
            <person name="Kuo A."/>
            <person name="Liang C."/>
            <person name="Lipzen A."/>
            <person name="Lutzoni F."/>
            <person name="Magnuson J."/>
            <person name="Mondo S."/>
            <person name="Nolan M."/>
            <person name="Ohm R."/>
            <person name="Pangilinan J."/>
            <person name="Park H.-J."/>
            <person name="Ramirez L."/>
            <person name="Alfaro M."/>
            <person name="Sun H."/>
            <person name="Tritt A."/>
            <person name="Yoshinaga Y."/>
            <person name="Zwiers L.-H."/>
            <person name="Turgeon B."/>
            <person name="Goodwin S."/>
            <person name="Spatafora J."/>
            <person name="Crous P."/>
            <person name="Grigoriev I."/>
        </authorList>
    </citation>
    <scope>NUCLEOTIDE SEQUENCE [LARGE SCALE GENOMIC DNA]</scope>
    <source>
        <strain evidence="4">CECT 20119</strain>
    </source>
</reference>
<sequence length="340" mass="38217">MKYNGKPSYTLKHPKKIDSLATLAVRPPTVAYHILVYSVEPYPLVSGLAKEHTALARPALSDRDWGYIQDFQAALGDEKMEYCTTCKERWFDMGPNVVTGICARCTRRDTSIPDDNGPLLFSADNDMDPGDIPTELPVLTQAEEMLIARVHVHIELYQIRGQQWKYRGHIIIFLQNVGQVWDQLPLLPKDLQIVIIKPADLGQDQTERQFKGLRRAAVRSWLIFLLGKHPGHRDVVIDEVALAQLPSDSDIADQIQTQEVAPSTGPNDYAEGADETDLDAHAGPVTVAVPNLLAEETNASRIRRELDASVPQPATNQEVHMRMPAFDQHHYQNSTRLRSY</sequence>
<gene>
    <name evidence="3" type="ORF">BDZ85DRAFT_283331</name>
</gene>
<dbReference type="Pfam" id="PF20209">
    <property type="entry name" value="DUF6570"/>
    <property type="match status" value="1"/>
</dbReference>
<feature type="region of interest" description="Disordered" evidence="1">
    <location>
        <begin position="303"/>
        <end position="340"/>
    </location>
</feature>
<name>A0A6A6G675_9PEZI</name>
<dbReference type="Proteomes" id="UP000799538">
    <property type="component" value="Unassembled WGS sequence"/>
</dbReference>
<organism evidence="3 4">
    <name type="scientific">Elsinoe ampelina</name>
    <dbReference type="NCBI Taxonomy" id="302913"/>
    <lineage>
        <taxon>Eukaryota</taxon>
        <taxon>Fungi</taxon>
        <taxon>Dikarya</taxon>
        <taxon>Ascomycota</taxon>
        <taxon>Pezizomycotina</taxon>
        <taxon>Dothideomycetes</taxon>
        <taxon>Dothideomycetidae</taxon>
        <taxon>Myriangiales</taxon>
        <taxon>Elsinoaceae</taxon>
        <taxon>Elsinoe</taxon>
    </lineage>
</organism>
<keyword evidence="4" id="KW-1185">Reference proteome</keyword>
<evidence type="ECO:0000313" key="3">
    <source>
        <dbReference type="EMBL" id="KAF2221256.1"/>
    </source>
</evidence>
<feature type="compositionally biased region" description="Polar residues" evidence="1">
    <location>
        <begin position="331"/>
        <end position="340"/>
    </location>
</feature>
<accession>A0A6A6G675</accession>
<evidence type="ECO:0000256" key="1">
    <source>
        <dbReference type="SAM" id="MobiDB-lite"/>
    </source>
</evidence>
<dbReference type="AlphaFoldDB" id="A0A6A6G675"/>